<evidence type="ECO:0000313" key="2">
    <source>
        <dbReference type="Proteomes" id="UP000054270"/>
    </source>
</evidence>
<dbReference type="Proteomes" id="UP000054270">
    <property type="component" value="Unassembled WGS sequence"/>
</dbReference>
<dbReference type="EMBL" id="KN817553">
    <property type="protein sequence ID" value="KJA21982.1"/>
    <property type="molecule type" value="Genomic_DNA"/>
</dbReference>
<accession>A0A0D2L513</accession>
<organism evidence="1 2">
    <name type="scientific">Hypholoma sublateritium (strain FD-334 SS-4)</name>
    <dbReference type="NCBI Taxonomy" id="945553"/>
    <lineage>
        <taxon>Eukaryota</taxon>
        <taxon>Fungi</taxon>
        <taxon>Dikarya</taxon>
        <taxon>Basidiomycota</taxon>
        <taxon>Agaricomycotina</taxon>
        <taxon>Agaricomycetes</taxon>
        <taxon>Agaricomycetidae</taxon>
        <taxon>Agaricales</taxon>
        <taxon>Agaricineae</taxon>
        <taxon>Strophariaceae</taxon>
        <taxon>Hypholoma</taxon>
    </lineage>
</organism>
<gene>
    <name evidence="1" type="ORF">HYPSUDRAFT_55113</name>
</gene>
<evidence type="ECO:0000313" key="1">
    <source>
        <dbReference type="EMBL" id="KJA21982.1"/>
    </source>
</evidence>
<name>A0A0D2L513_HYPSF</name>
<protein>
    <recommendedName>
        <fullName evidence="3">Transcription factor domain-containing protein</fullName>
    </recommendedName>
</protein>
<evidence type="ECO:0008006" key="3">
    <source>
        <dbReference type="Google" id="ProtNLM"/>
    </source>
</evidence>
<dbReference type="AlphaFoldDB" id="A0A0D2L513"/>
<proteinExistence type="predicted"/>
<reference evidence="2" key="1">
    <citation type="submission" date="2014-04" db="EMBL/GenBank/DDBJ databases">
        <title>Evolutionary Origins and Diversification of the Mycorrhizal Mutualists.</title>
        <authorList>
            <consortium name="DOE Joint Genome Institute"/>
            <consortium name="Mycorrhizal Genomics Consortium"/>
            <person name="Kohler A."/>
            <person name="Kuo A."/>
            <person name="Nagy L.G."/>
            <person name="Floudas D."/>
            <person name="Copeland A."/>
            <person name="Barry K.W."/>
            <person name="Cichocki N."/>
            <person name="Veneault-Fourrey C."/>
            <person name="LaButti K."/>
            <person name="Lindquist E.A."/>
            <person name="Lipzen A."/>
            <person name="Lundell T."/>
            <person name="Morin E."/>
            <person name="Murat C."/>
            <person name="Riley R."/>
            <person name="Ohm R."/>
            <person name="Sun H."/>
            <person name="Tunlid A."/>
            <person name="Henrissat B."/>
            <person name="Grigoriev I.V."/>
            <person name="Hibbett D.S."/>
            <person name="Martin F."/>
        </authorList>
    </citation>
    <scope>NUCLEOTIDE SEQUENCE [LARGE SCALE GENOMIC DNA]</scope>
    <source>
        <strain evidence="2">FD-334 SS-4</strain>
    </source>
</reference>
<dbReference type="OrthoDB" id="4454541at2759"/>
<sequence>MPTTTTCTGSLSVDAGFTNGSSGNNSLIISGSTSDKGISQLTDLVVSNPDLQTHEVELTASILESKRILDIAASPAQKFPPKERLGKPELAVSSSSANLGHDGKATTKDVVVEKNSEERGLFKMPVFNQEIDTYDVLRETSPFSVSAICLVAALVQDGGGDNSFITMVDRLTNAYVVAPPSSVQHRYLKEVQAWSADTLFGPASSSADSVRSMGWLDRGWLLGGHALRMALNLSMDTAWPRLRTVMERQDSNQHESCCKSEYKRLVVHARTWFCVYLLEIQLVSSVELTSTRARVHKGPVRAEEIEELEKVYAPLQDWYQYWDSLFSISYEECAFYRESLRMQHIYALLYQNAICLRDITPKNVQQAPHAQRLLATQSIDLATQALSIILNSTFYKRGLSSAVQYTHMTAAFVEICRQVQELADALIERKLASGLQSEISKQAMLLKESSGIMDDIAHYSTDPRPTYMLAHKEVNDYPKTPSVVTDVSESELKPKETLLLTRDEIIVPLLAGNQDAPKNDIITASHVNQRLRYEAQTFTHSRINALLAIFMPFNRIAHLLDELDVSGAAITGELPLALITGGPYFYEPMGNVLEFVVPLGKLNQLLRLFRRIGYRLLTEDAPAHVEISSSTGLAQSRWVVLKESASSSWWFALLHTSQTSDMNAITSRAVFMGDSTSAASNMNERQDIQELDTNHLFMTPCGADCPSASRITTDLKGFGQFVYCPSRGPPMPNPQYMWSREGVCYNQRCDNFEIYRDLTEMPTAPDDLYLTADMSVRLAIALQTGNLTDSSSTHDMFKKNFWHFMTNVCAIYHLDTATQLFEALRLANAVLGGSCALYVFCPTSIWPQNLDFFLPKQDLSNPLSDLLLAHGYCLLLNHLQSYSESFSDMVDRSDIYVHSITKRLIRLVYANSSSPLGPLLDAHSTLVLNYISWNSAVCLYPTPTLQRIGFRLQRHNYAIKAFEKYIQRGFILRPQLHPLVPENLGDLSKVENGSALILGFNGRLVQFEEISWLLPSNATGQGGVFIAENGSVPGLSMSFAVLANAALTNATREPDCRQKAAYHSAHAAEGPGAYI</sequence>
<keyword evidence="2" id="KW-1185">Reference proteome</keyword>